<keyword evidence="2" id="KW-1185">Reference proteome</keyword>
<accession>A0A2I8VGP8</accession>
<name>A0A2I8VGP8_9EURY</name>
<proteinExistence type="predicted"/>
<dbReference type="EMBL" id="CP026309">
    <property type="protein sequence ID" value="AUV81098.1"/>
    <property type="molecule type" value="Genomic_DNA"/>
</dbReference>
<dbReference type="RefSeq" id="WP_103424786.1">
    <property type="nucleotide sequence ID" value="NZ_CP026309.1"/>
</dbReference>
<organism evidence="1 2">
    <name type="scientific">Salinigranum rubrum</name>
    <dbReference type="NCBI Taxonomy" id="755307"/>
    <lineage>
        <taxon>Archaea</taxon>
        <taxon>Methanobacteriati</taxon>
        <taxon>Methanobacteriota</taxon>
        <taxon>Stenosarchaea group</taxon>
        <taxon>Halobacteria</taxon>
        <taxon>Halobacteriales</taxon>
        <taxon>Haloferacaceae</taxon>
        <taxon>Salinigranum</taxon>
    </lineage>
</organism>
<dbReference type="InterPro" id="IPR058272">
    <property type="entry name" value="DUF7966"/>
</dbReference>
<dbReference type="GeneID" id="35591427"/>
<evidence type="ECO:0000313" key="1">
    <source>
        <dbReference type="EMBL" id="AUV81098.1"/>
    </source>
</evidence>
<gene>
    <name evidence="1" type="ORF">C2R22_05015</name>
</gene>
<sequence>MNTPPARTKRTLRAFADGTRRKDPERVVEEAAATLDSVESATRFLAEGGEVRLTEAVVRAVRDGESESVRRGRHVLGRLRALDAALAGESVDDGSEGARDCPRGQS</sequence>
<dbReference type="Proteomes" id="UP000236584">
    <property type="component" value="Chromosome"/>
</dbReference>
<dbReference type="OrthoDB" id="386027at2157"/>
<dbReference type="Pfam" id="PF25920">
    <property type="entry name" value="DUF7966"/>
    <property type="match status" value="1"/>
</dbReference>
<protein>
    <submittedName>
        <fullName evidence="1">Uncharacterized protein</fullName>
    </submittedName>
</protein>
<dbReference type="AlphaFoldDB" id="A0A2I8VGP8"/>
<reference evidence="1 2" key="1">
    <citation type="submission" date="2018-01" db="EMBL/GenBank/DDBJ databases">
        <title>Complete genome sequence of Salinigranum rubrum GX10T, an extremely halophilic archaeon isolated from a marine solar saltern.</title>
        <authorList>
            <person name="Han S."/>
        </authorList>
    </citation>
    <scope>NUCLEOTIDE SEQUENCE [LARGE SCALE GENOMIC DNA]</scope>
    <source>
        <strain evidence="1 2">GX10</strain>
    </source>
</reference>
<dbReference type="KEGG" id="srub:C2R22_05015"/>
<evidence type="ECO:0000313" key="2">
    <source>
        <dbReference type="Proteomes" id="UP000236584"/>
    </source>
</evidence>